<keyword evidence="12" id="KW-1185">Reference proteome</keyword>
<dbReference type="InterPro" id="IPR003599">
    <property type="entry name" value="Ig_sub"/>
</dbReference>
<dbReference type="PANTHER" id="PTHR32178:SF6">
    <property type="entry name" value="IG-LIKE DOMAIN-CONTAINING PROTEIN"/>
    <property type="match status" value="1"/>
</dbReference>
<protein>
    <recommendedName>
        <fullName evidence="10">Ig-like domain-containing protein</fullName>
    </recommendedName>
</protein>
<evidence type="ECO:0000256" key="8">
    <source>
        <dbReference type="SAM" id="Phobius"/>
    </source>
</evidence>
<organism evidence="11 12">
    <name type="scientific">Leptotrombidium deliense</name>
    <dbReference type="NCBI Taxonomy" id="299467"/>
    <lineage>
        <taxon>Eukaryota</taxon>
        <taxon>Metazoa</taxon>
        <taxon>Ecdysozoa</taxon>
        <taxon>Arthropoda</taxon>
        <taxon>Chelicerata</taxon>
        <taxon>Arachnida</taxon>
        <taxon>Acari</taxon>
        <taxon>Acariformes</taxon>
        <taxon>Trombidiformes</taxon>
        <taxon>Prostigmata</taxon>
        <taxon>Anystina</taxon>
        <taxon>Parasitengona</taxon>
        <taxon>Trombiculoidea</taxon>
        <taxon>Trombiculidae</taxon>
        <taxon>Leptotrombidium</taxon>
    </lineage>
</organism>
<dbReference type="EMBL" id="NCKV01001154">
    <property type="protein sequence ID" value="RWS28919.1"/>
    <property type="molecule type" value="Genomic_DNA"/>
</dbReference>
<keyword evidence="7" id="KW-0325">Glycoprotein</keyword>
<dbReference type="InterPro" id="IPR039311">
    <property type="entry name" value="FAM187A/B"/>
</dbReference>
<evidence type="ECO:0000256" key="4">
    <source>
        <dbReference type="ARBA" id="ARBA00022729"/>
    </source>
</evidence>
<feature type="signal peptide" evidence="9">
    <location>
        <begin position="1"/>
        <end position="20"/>
    </location>
</feature>
<keyword evidence="4 9" id="KW-0732">Signal</keyword>
<evidence type="ECO:0000256" key="6">
    <source>
        <dbReference type="ARBA" id="ARBA00023136"/>
    </source>
</evidence>
<feature type="chain" id="PRO_5019044680" description="Ig-like domain-containing protein" evidence="9">
    <location>
        <begin position="21"/>
        <end position="464"/>
    </location>
</feature>
<reference evidence="11 12" key="1">
    <citation type="journal article" date="2018" name="Gigascience">
        <title>Genomes of trombidid mites reveal novel predicted allergens and laterally-transferred genes associated with secondary metabolism.</title>
        <authorList>
            <person name="Dong X."/>
            <person name="Chaisiri K."/>
            <person name="Xia D."/>
            <person name="Armstrong S.D."/>
            <person name="Fang Y."/>
            <person name="Donnelly M.J."/>
            <person name="Kadowaki T."/>
            <person name="McGarry J.W."/>
            <person name="Darby A.C."/>
            <person name="Makepeace B.L."/>
        </authorList>
    </citation>
    <scope>NUCLEOTIDE SEQUENCE [LARGE SCALE GENOMIC DNA]</scope>
    <source>
        <strain evidence="11">UoL-UT</strain>
    </source>
</reference>
<evidence type="ECO:0000256" key="2">
    <source>
        <dbReference type="ARBA" id="ARBA00008727"/>
    </source>
</evidence>
<comment type="similarity">
    <text evidence="2">Belongs to the FAM187 family.</text>
</comment>
<dbReference type="GO" id="GO:0016020">
    <property type="term" value="C:membrane"/>
    <property type="evidence" value="ECO:0007669"/>
    <property type="project" value="UniProtKB-SubCell"/>
</dbReference>
<evidence type="ECO:0000259" key="10">
    <source>
        <dbReference type="PROSITE" id="PS50835"/>
    </source>
</evidence>
<evidence type="ECO:0000256" key="5">
    <source>
        <dbReference type="ARBA" id="ARBA00022989"/>
    </source>
</evidence>
<evidence type="ECO:0000256" key="7">
    <source>
        <dbReference type="ARBA" id="ARBA00023180"/>
    </source>
</evidence>
<keyword evidence="5 8" id="KW-1133">Transmembrane helix</keyword>
<gene>
    <name evidence="11" type="ORF">B4U80_13667</name>
</gene>
<sequence>MSVHFLKLLFVLNYFCFVICSERKASRGNCEETNFYEHLKDGVEDNIVVLKAVTEGEKLKLDCEYCGQKVIHKEVVWKRRKFYENVANFVHIDNYFDKLDNRVILGKSNSLIMKSAKEEDSGFYYCVNAVDNKTSTEYLVDVQIQSPLDAVVGNDSDFDSFIDEYINSLNTSFLTGLFKVNASSTSLTNETLYFDTSKYLIGMHWGQWTMCIPCGTANGEQRREAHCRLYHKVRLRLLLYNQTLDIPQPSVGCRSKLLENIPKLALLLKTIPDFVSTRSCHVKCTEKFYGENIALQSNIFQRGSEAKKKFKKYLRRLKQSKDVTAAPVIEPSSFPLSSVVEFEGSRIHIRCPGVVARSRVDWYFKYHLLHSHITELQTRGRVRIDSKNHRISFRPLKQSDSGVYTCIVYGIQKGNIELRVLKYKTGFDVRSPIGAMKVASIASTALFTVLTCIRLICRLRKRKH</sequence>
<dbReference type="STRING" id="299467.A0A443SN17"/>
<feature type="domain" description="Ig-like" evidence="10">
    <location>
        <begin position="45"/>
        <end position="136"/>
    </location>
</feature>
<dbReference type="InterPro" id="IPR036179">
    <property type="entry name" value="Ig-like_dom_sf"/>
</dbReference>
<dbReference type="SUPFAM" id="SSF48726">
    <property type="entry name" value="Immunoglobulin"/>
    <property type="match status" value="2"/>
</dbReference>
<proteinExistence type="inferred from homology"/>
<name>A0A443SN17_9ACAR</name>
<keyword evidence="3 8" id="KW-0812">Transmembrane</keyword>
<dbReference type="InterPro" id="IPR013783">
    <property type="entry name" value="Ig-like_fold"/>
</dbReference>
<dbReference type="Gene3D" id="2.60.40.10">
    <property type="entry name" value="Immunoglobulins"/>
    <property type="match status" value="2"/>
</dbReference>
<dbReference type="SMART" id="SM00409">
    <property type="entry name" value="IG"/>
    <property type="match status" value="2"/>
</dbReference>
<dbReference type="VEuPathDB" id="VectorBase:LDEU003122"/>
<evidence type="ECO:0000256" key="9">
    <source>
        <dbReference type="SAM" id="SignalP"/>
    </source>
</evidence>
<keyword evidence="6 8" id="KW-0472">Membrane</keyword>
<evidence type="ECO:0000313" key="11">
    <source>
        <dbReference type="EMBL" id="RWS28919.1"/>
    </source>
</evidence>
<dbReference type="AlphaFoldDB" id="A0A443SN17"/>
<evidence type="ECO:0000313" key="12">
    <source>
        <dbReference type="Proteomes" id="UP000288716"/>
    </source>
</evidence>
<feature type="domain" description="Ig-like" evidence="10">
    <location>
        <begin position="327"/>
        <end position="408"/>
    </location>
</feature>
<feature type="transmembrane region" description="Helical" evidence="8">
    <location>
        <begin position="438"/>
        <end position="457"/>
    </location>
</feature>
<dbReference type="PANTHER" id="PTHR32178">
    <property type="entry name" value="FAM187"/>
    <property type="match status" value="1"/>
</dbReference>
<dbReference type="InterPro" id="IPR007110">
    <property type="entry name" value="Ig-like_dom"/>
</dbReference>
<evidence type="ECO:0000256" key="3">
    <source>
        <dbReference type="ARBA" id="ARBA00022692"/>
    </source>
</evidence>
<comment type="caution">
    <text evidence="11">The sequence shown here is derived from an EMBL/GenBank/DDBJ whole genome shotgun (WGS) entry which is preliminary data.</text>
</comment>
<evidence type="ECO:0000256" key="1">
    <source>
        <dbReference type="ARBA" id="ARBA00004479"/>
    </source>
</evidence>
<accession>A0A443SN17</accession>
<comment type="subcellular location">
    <subcellularLocation>
        <location evidence="1">Membrane</location>
        <topology evidence="1">Single-pass type I membrane protein</topology>
    </subcellularLocation>
</comment>
<dbReference type="OrthoDB" id="6489212at2759"/>
<dbReference type="PROSITE" id="PS50835">
    <property type="entry name" value="IG_LIKE"/>
    <property type="match status" value="2"/>
</dbReference>
<dbReference type="Proteomes" id="UP000288716">
    <property type="component" value="Unassembled WGS sequence"/>
</dbReference>